<dbReference type="RefSeq" id="WP_209686234.1">
    <property type="nucleotide sequence ID" value="NZ_JAGGLU010000002.1"/>
</dbReference>
<dbReference type="CDD" id="cd15787">
    <property type="entry name" value="YycH_N"/>
    <property type="match status" value="1"/>
</dbReference>
<dbReference type="Pfam" id="PF07435">
    <property type="entry name" value="YycH"/>
    <property type="match status" value="1"/>
</dbReference>
<protein>
    <submittedName>
        <fullName evidence="2">Regulatory protein YycH of two-component signal transduction system YycFG</fullName>
    </submittedName>
</protein>
<dbReference type="InterPro" id="IPR009996">
    <property type="entry name" value="YycH"/>
</dbReference>
<reference evidence="2 3" key="1">
    <citation type="submission" date="2021-03" db="EMBL/GenBank/DDBJ databases">
        <title>Genomic Encyclopedia of Type Strains, Phase IV (KMG-IV): sequencing the most valuable type-strain genomes for metagenomic binning, comparative biology and taxonomic classification.</title>
        <authorList>
            <person name="Goeker M."/>
        </authorList>
    </citation>
    <scope>NUCLEOTIDE SEQUENCE [LARGE SCALE GENOMIC DNA]</scope>
    <source>
        <strain evidence="2 3">DSM 101872</strain>
    </source>
</reference>
<feature type="domain" description="Regulatory protein YycH" evidence="1">
    <location>
        <begin position="15"/>
        <end position="422"/>
    </location>
</feature>
<accession>A0ABS4MDS7</accession>
<gene>
    <name evidence="2" type="ORF">J2Z60_000660</name>
</gene>
<evidence type="ECO:0000313" key="2">
    <source>
        <dbReference type="EMBL" id="MBP2057496.1"/>
    </source>
</evidence>
<dbReference type="Proteomes" id="UP001519292">
    <property type="component" value="Unassembled WGS sequence"/>
</dbReference>
<keyword evidence="3" id="KW-1185">Reference proteome</keyword>
<dbReference type="EMBL" id="JAGGLU010000002">
    <property type="protein sequence ID" value="MBP2057496.1"/>
    <property type="molecule type" value="Genomic_DNA"/>
</dbReference>
<name>A0ABS4MDS7_9LACO</name>
<sequence length="450" mass="51547">MRFKHKIGNICLTGSLILMVLVSLSLSAYIWGSDSRFSRIEQASNQSPAKKEVGQKSIREIYIPTQLFYYHNNQLYQVYGGKVNLPLQFSKITQPLEETAPVKMTSSKSAYDNLIKNQNYLQLTYPDQITISLFLTKLKRANNGEFNRLFVPINSSEKYLYLGNDQDYTVYRLAIGKINFEKFYNQIKNAKVQMPVALHRLSGAYLPFYEEETELPNYSYLTNQETDSYFVYRLLGTGSINQRNSSTSITYSNGVYERLIAAKNTHNYEYVNFNEGKIPGSVTKRLSTSLYYVRKIGLVDPDLHFFDGDNNNLIYQSFVEEYPVFLPGDYNTRAQVNFTKNRLRINFNSLNLQIPIPSNGSKSTLPATRVALNQLIANGYSKKSINRIIVGYTVNADSNKDSRLVDLVPTYYVKIKGRWRSLKEWINDSPISDPSAKAKLQNKEALENGL</sequence>
<comment type="caution">
    <text evidence="2">The sequence shown here is derived from an EMBL/GenBank/DDBJ whole genome shotgun (WGS) entry which is preliminary data.</text>
</comment>
<dbReference type="Gene3D" id="3.10.450.310">
    <property type="match status" value="1"/>
</dbReference>
<organism evidence="2 3">
    <name type="scientific">Lactobacillus colini</name>
    <dbReference type="NCBI Taxonomy" id="1819254"/>
    <lineage>
        <taxon>Bacteria</taxon>
        <taxon>Bacillati</taxon>
        <taxon>Bacillota</taxon>
        <taxon>Bacilli</taxon>
        <taxon>Lactobacillales</taxon>
        <taxon>Lactobacillaceae</taxon>
        <taxon>Lactobacillus</taxon>
    </lineage>
</organism>
<evidence type="ECO:0000259" key="1">
    <source>
        <dbReference type="Pfam" id="PF07435"/>
    </source>
</evidence>
<proteinExistence type="predicted"/>
<evidence type="ECO:0000313" key="3">
    <source>
        <dbReference type="Proteomes" id="UP001519292"/>
    </source>
</evidence>